<accession>A0AAV5QN64</accession>
<evidence type="ECO:0000313" key="14">
    <source>
        <dbReference type="Proteomes" id="UP001360560"/>
    </source>
</evidence>
<dbReference type="GO" id="GO:0006627">
    <property type="term" value="P:protein processing involved in protein targeting to mitochondrion"/>
    <property type="evidence" value="ECO:0007669"/>
    <property type="project" value="InterPro"/>
</dbReference>
<dbReference type="Pfam" id="PF10502">
    <property type="entry name" value="Peptidase_S26"/>
    <property type="match status" value="1"/>
</dbReference>
<dbReference type="InterPro" id="IPR036286">
    <property type="entry name" value="LexA/Signal_pep-like_sf"/>
</dbReference>
<dbReference type="Gene3D" id="2.10.109.10">
    <property type="entry name" value="Umud Fragment, subunit A"/>
    <property type="match status" value="1"/>
</dbReference>
<protein>
    <recommendedName>
        <fullName evidence="3">Mitochondrial inner membrane protease subunit 2</fullName>
    </recommendedName>
</protein>
<keyword evidence="5" id="KW-0812">Transmembrane</keyword>
<evidence type="ECO:0000256" key="10">
    <source>
        <dbReference type="ARBA" id="ARBA00023136"/>
    </source>
</evidence>
<comment type="caution">
    <text evidence="13">The sequence shown here is derived from an EMBL/GenBank/DDBJ whole genome shotgun (WGS) entry which is preliminary data.</text>
</comment>
<dbReference type="Proteomes" id="UP001360560">
    <property type="component" value="Unassembled WGS sequence"/>
</dbReference>
<evidence type="ECO:0000256" key="11">
    <source>
        <dbReference type="PIRSR" id="PIRSR600223-1"/>
    </source>
</evidence>
<keyword evidence="8" id="KW-1133">Transmembrane helix</keyword>
<dbReference type="GO" id="GO:0042720">
    <property type="term" value="C:mitochondrial inner membrane peptidase complex"/>
    <property type="evidence" value="ECO:0007669"/>
    <property type="project" value="InterPro"/>
</dbReference>
<dbReference type="InterPro" id="IPR019758">
    <property type="entry name" value="Pept_S26A_signal_pept_1_CS"/>
</dbReference>
<dbReference type="GeneID" id="90074121"/>
<organism evidence="13 14">
    <name type="scientific">Saccharomycopsis crataegensis</name>
    <dbReference type="NCBI Taxonomy" id="43959"/>
    <lineage>
        <taxon>Eukaryota</taxon>
        <taxon>Fungi</taxon>
        <taxon>Dikarya</taxon>
        <taxon>Ascomycota</taxon>
        <taxon>Saccharomycotina</taxon>
        <taxon>Saccharomycetes</taxon>
        <taxon>Saccharomycopsidaceae</taxon>
        <taxon>Saccharomycopsis</taxon>
    </lineage>
</organism>
<evidence type="ECO:0000256" key="2">
    <source>
        <dbReference type="ARBA" id="ARBA00007066"/>
    </source>
</evidence>
<feature type="active site" evidence="11">
    <location>
        <position position="88"/>
    </location>
</feature>
<sequence length="178" mass="20234">MPFSKLSSSAKWCLIFSPTVVFVLQNSLQITTVTGFSMTPTFNEIPGSTTKLLIERSGMFKLDPKNRLRVNDVIQMRSPVDPERLLIKRIKGLEGDVITPRDQDYPAKIVRVPVNHVWVEGDNSFHSIDSNTFGPVSVGLIEAIVWKRVDPSRFPYLFDLREGGREARLSLINRIDQY</sequence>
<dbReference type="PROSITE" id="PS00761">
    <property type="entry name" value="SPASE_I_3"/>
    <property type="match status" value="1"/>
</dbReference>
<feature type="domain" description="Peptidase S26" evidence="12">
    <location>
        <begin position="10"/>
        <end position="103"/>
    </location>
</feature>
<dbReference type="AlphaFoldDB" id="A0AAV5QN64"/>
<evidence type="ECO:0000256" key="1">
    <source>
        <dbReference type="ARBA" id="ARBA00004434"/>
    </source>
</evidence>
<dbReference type="SUPFAM" id="SSF51306">
    <property type="entry name" value="LexA/Signal peptidase"/>
    <property type="match status" value="1"/>
</dbReference>
<comment type="similarity">
    <text evidence="2">Belongs to the peptidase S26 family. IMP2 subfamily.</text>
</comment>
<dbReference type="PANTHER" id="PTHR46041">
    <property type="entry name" value="MITOCHONDRIAL INNER MEMBRANE PROTEASE SUBUNIT 2"/>
    <property type="match status" value="1"/>
</dbReference>
<proteinExistence type="inferred from homology"/>
<evidence type="ECO:0000313" key="13">
    <source>
        <dbReference type="EMBL" id="GMM36146.1"/>
    </source>
</evidence>
<evidence type="ECO:0000256" key="9">
    <source>
        <dbReference type="ARBA" id="ARBA00023128"/>
    </source>
</evidence>
<evidence type="ECO:0000256" key="8">
    <source>
        <dbReference type="ARBA" id="ARBA00022989"/>
    </source>
</evidence>
<dbReference type="GO" id="GO:0004252">
    <property type="term" value="F:serine-type endopeptidase activity"/>
    <property type="evidence" value="ECO:0007669"/>
    <property type="project" value="InterPro"/>
</dbReference>
<dbReference type="PRINTS" id="PR00727">
    <property type="entry name" value="LEADERPTASE"/>
</dbReference>
<keyword evidence="6" id="KW-0999">Mitochondrion inner membrane</keyword>
<evidence type="ECO:0000256" key="3">
    <source>
        <dbReference type="ARBA" id="ARBA00013650"/>
    </source>
</evidence>
<feature type="active site" evidence="11">
    <location>
        <position position="37"/>
    </location>
</feature>
<dbReference type="InterPro" id="IPR019533">
    <property type="entry name" value="Peptidase_S26"/>
</dbReference>
<keyword evidence="7" id="KW-0378">Hydrolase</keyword>
<evidence type="ECO:0000256" key="6">
    <source>
        <dbReference type="ARBA" id="ARBA00022792"/>
    </source>
</evidence>
<evidence type="ECO:0000256" key="4">
    <source>
        <dbReference type="ARBA" id="ARBA00022670"/>
    </source>
</evidence>
<evidence type="ECO:0000256" key="7">
    <source>
        <dbReference type="ARBA" id="ARBA00022801"/>
    </source>
</evidence>
<keyword evidence="4" id="KW-0645">Protease</keyword>
<dbReference type="InterPro" id="IPR000223">
    <property type="entry name" value="Pept_S26A_signal_pept_1"/>
</dbReference>
<dbReference type="CDD" id="cd06530">
    <property type="entry name" value="S26_SPase_I"/>
    <property type="match status" value="1"/>
</dbReference>
<reference evidence="13 14" key="1">
    <citation type="journal article" date="2023" name="Elife">
        <title>Identification of key yeast species and microbe-microbe interactions impacting larval growth of Drosophila in the wild.</title>
        <authorList>
            <person name="Mure A."/>
            <person name="Sugiura Y."/>
            <person name="Maeda R."/>
            <person name="Honda K."/>
            <person name="Sakurai N."/>
            <person name="Takahashi Y."/>
            <person name="Watada M."/>
            <person name="Katoh T."/>
            <person name="Gotoh A."/>
            <person name="Gotoh Y."/>
            <person name="Taniguchi I."/>
            <person name="Nakamura K."/>
            <person name="Hayashi T."/>
            <person name="Katayama T."/>
            <person name="Uemura T."/>
            <person name="Hattori Y."/>
        </authorList>
    </citation>
    <scope>NUCLEOTIDE SEQUENCE [LARGE SCALE GENOMIC DNA]</scope>
    <source>
        <strain evidence="13 14">SC-9</strain>
    </source>
</reference>
<keyword evidence="14" id="KW-1185">Reference proteome</keyword>
<comment type="subcellular location">
    <subcellularLocation>
        <location evidence="1">Mitochondrion inner membrane</location>
        <topology evidence="1">Single-pass membrane protein</topology>
    </subcellularLocation>
</comment>
<evidence type="ECO:0000256" key="5">
    <source>
        <dbReference type="ARBA" id="ARBA00022692"/>
    </source>
</evidence>
<dbReference type="RefSeq" id="XP_064853142.1">
    <property type="nucleotide sequence ID" value="XM_064997070.1"/>
</dbReference>
<gene>
    <name evidence="13" type="ORF">DASC09_034710</name>
</gene>
<evidence type="ECO:0000259" key="12">
    <source>
        <dbReference type="Pfam" id="PF10502"/>
    </source>
</evidence>
<dbReference type="EMBL" id="BTFZ01000011">
    <property type="protein sequence ID" value="GMM36146.1"/>
    <property type="molecule type" value="Genomic_DNA"/>
</dbReference>
<dbReference type="GO" id="GO:0006465">
    <property type="term" value="P:signal peptide processing"/>
    <property type="evidence" value="ECO:0007669"/>
    <property type="project" value="InterPro"/>
</dbReference>
<keyword evidence="10" id="KW-0472">Membrane</keyword>
<dbReference type="InterPro" id="IPR037730">
    <property type="entry name" value="IMP2"/>
</dbReference>
<name>A0AAV5QN64_9ASCO</name>
<dbReference type="PANTHER" id="PTHR46041:SF2">
    <property type="entry name" value="MITOCHONDRIAL INNER MEMBRANE PROTEASE SUBUNIT 2"/>
    <property type="match status" value="1"/>
</dbReference>
<keyword evidence="9" id="KW-0496">Mitochondrion</keyword>